<evidence type="ECO:0000256" key="4">
    <source>
        <dbReference type="ARBA" id="ARBA00022519"/>
    </source>
</evidence>
<evidence type="ECO:0000256" key="5">
    <source>
        <dbReference type="ARBA" id="ARBA00022692"/>
    </source>
</evidence>
<dbReference type="RefSeq" id="WP_310457420.1">
    <property type="nucleotide sequence ID" value="NZ_JAVKPH010000011.1"/>
</dbReference>
<dbReference type="InterPro" id="IPR007387">
    <property type="entry name" value="TRAP_DctQ"/>
</dbReference>
<dbReference type="PANTHER" id="PTHR35011:SF10">
    <property type="entry name" value="TRAP TRANSPORTER SMALL PERMEASE PROTEIN"/>
    <property type="match status" value="1"/>
</dbReference>
<keyword evidence="7 9" id="KW-0472">Membrane</keyword>
<feature type="transmembrane region" description="Helical" evidence="9">
    <location>
        <begin position="104"/>
        <end position="124"/>
    </location>
</feature>
<keyword evidence="3" id="KW-1003">Cell membrane</keyword>
<comment type="subunit">
    <text evidence="9">The complex comprises the extracytoplasmic solute receptor protein and the two transmembrane proteins.</text>
</comment>
<feature type="transmembrane region" description="Helical" evidence="9">
    <location>
        <begin position="32"/>
        <end position="54"/>
    </location>
</feature>
<evidence type="ECO:0000256" key="8">
    <source>
        <dbReference type="ARBA" id="ARBA00038436"/>
    </source>
</evidence>
<dbReference type="Pfam" id="PF04290">
    <property type="entry name" value="DctQ"/>
    <property type="match status" value="1"/>
</dbReference>
<proteinExistence type="inferred from homology"/>
<evidence type="ECO:0000259" key="10">
    <source>
        <dbReference type="Pfam" id="PF04290"/>
    </source>
</evidence>
<keyword evidence="6 9" id="KW-1133">Transmembrane helix</keyword>
<keyword evidence="12" id="KW-1185">Reference proteome</keyword>
<comment type="similarity">
    <text evidence="8 9">Belongs to the TRAP transporter small permease family.</text>
</comment>
<organism evidence="11 12">
    <name type="scientific">Ruixingdingia sedimenti</name>
    <dbReference type="NCBI Taxonomy" id="3073604"/>
    <lineage>
        <taxon>Bacteria</taxon>
        <taxon>Pseudomonadati</taxon>
        <taxon>Pseudomonadota</taxon>
        <taxon>Alphaproteobacteria</taxon>
        <taxon>Rhodobacterales</taxon>
        <taxon>Paracoccaceae</taxon>
        <taxon>Ruixingdingia</taxon>
    </lineage>
</organism>
<evidence type="ECO:0000313" key="12">
    <source>
        <dbReference type="Proteomes" id="UP001247754"/>
    </source>
</evidence>
<feature type="transmembrane region" description="Helical" evidence="9">
    <location>
        <begin position="144"/>
        <end position="164"/>
    </location>
</feature>
<comment type="caution">
    <text evidence="11">The sequence shown here is derived from an EMBL/GenBank/DDBJ whole genome shotgun (WGS) entry which is preliminary data.</text>
</comment>
<reference evidence="11 12" key="1">
    <citation type="submission" date="2023-09" db="EMBL/GenBank/DDBJ databases">
        <title>Xinfangfangia sedmenti sp. nov., isolated the sedment.</title>
        <authorList>
            <person name="Xu L."/>
        </authorList>
    </citation>
    <scope>NUCLEOTIDE SEQUENCE [LARGE SCALE GENOMIC DNA]</scope>
    <source>
        <strain evidence="11 12">LG-4</strain>
    </source>
</reference>
<comment type="function">
    <text evidence="9">Part of the tripartite ATP-independent periplasmic (TRAP) transport system.</text>
</comment>
<feature type="domain" description="Tripartite ATP-independent periplasmic transporters DctQ component" evidence="10">
    <location>
        <begin position="41"/>
        <end position="159"/>
    </location>
</feature>
<keyword evidence="4 9" id="KW-0997">Cell inner membrane</keyword>
<keyword evidence="5 9" id="KW-0812">Transmembrane</keyword>
<gene>
    <name evidence="11" type="ORF">RGD00_11210</name>
</gene>
<evidence type="ECO:0000256" key="9">
    <source>
        <dbReference type="RuleBase" id="RU369079"/>
    </source>
</evidence>
<name>A0ABU1F8I0_9RHOB</name>
<feature type="transmembrane region" description="Helical" evidence="9">
    <location>
        <begin position="66"/>
        <end position="92"/>
    </location>
</feature>
<keyword evidence="2 9" id="KW-0813">Transport</keyword>
<evidence type="ECO:0000256" key="7">
    <source>
        <dbReference type="ARBA" id="ARBA00023136"/>
    </source>
</evidence>
<evidence type="ECO:0000256" key="3">
    <source>
        <dbReference type="ARBA" id="ARBA00022475"/>
    </source>
</evidence>
<dbReference type="Proteomes" id="UP001247754">
    <property type="component" value="Unassembled WGS sequence"/>
</dbReference>
<comment type="subcellular location">
    <subcellularLocation>
        <location evidence="1 9">Cell inner membrane</location>
        <topology evidence="1 9">Multi-pass membrane protein</topology>
    </subcellularLocation>
</comment>
<evidence type="ECO:0000256" key="2">
    <source>
        <dbReference type="ARBA" id="ARBA00022448"/>
    </source>
</evidence>
<dbReference type="InterPro" id="IPR055348">
    <property type="entry name" value="DctQ"/>
</dbReference>
<dbReference type="PANTHER" id="PTHR35011">
    <property type="entry name" value="2,3-DIKETO-L-GULONATE TRAP TRANSPORTER SMALL PERMEASE PROTEIN YIAM"/>
    <property type="match status" value="1"/>
</dbReference>
<evidence type="ECO:0000313" key="11">
    <source>
        <dbReference type="EMBL" id="MDR5653178.1"/>
    </source>
</evidence>
<protein>
    <recommendedName>
        <fullName evidence="9">TRAP transporter small permease protein</fullName>
    </recommendedName>
</protein>
<sequence length="176" mass="18569">MANEGALGGPARGFRAGYVAAGQRLADALSMISMALICVYVLLVSSNVLMRYLFNAPLGWMSDMGFILMPLAMAPCLGVGAARGMLVSITFLSDRLPRPARRMLVALTRAVSAAVLAAVAWKMLGYGLDALAERRATVQMGAPLGPVWLGVAAAFALAVPLVFAQPLDREEEVHHG</sequence>
<evidence type="ECO:0000256" key="1">
    <source>
        <dbReference type="ARBA" id="ARBA00004429"/>
    </source>
</evidence>
<evidence type="ECO:0000256" key="6">
    <source>
        <dbReference type="ARBA" id="ARBA00022989"/>
    </source>
</evidence>
<dbReference type="EMBL" id="JAVKPH010000011">
    <property type="protein sequence ID" value="MDR5653178.1"/>
    <property type="molecule type" value="Genomic_DNA"/>
</dbReference>
<accession>A0ABU1F8I0</accession>